<evidence type="ECO:0000313" key="3">
    <source>
        <dbReference type="EMBL" id="CAB9507034.1"/>
    </source>
</evidence>
<dbReference type="SMART" id="SM00228">
    <property type="entry name" value="PDZ"/>
    <property type="match status" value="1"/>
</dbReference>
<dbReference type="CDD" id="cd00136">
    <property type="entry name" value="PDZ_canonical"/>
    <property type="match status" value="1"/>
</dbReference>
<feature type="compositionally biased region" description="Polar residues" evidence="1">
    <location>
        <begin position="652"/>
        <end position="699"/>
    </location>
</feature>
<feature type="domain" description="PDZ" evidence="2">
    <location>
        <begin position="974"/>
        <end position="1069"/>
    </location>
</feature>
<feature type="compositionally biased region" description="Basic and acidic residues" evidence="1">
    <location>
        <begin position="1153"/>
        <end position="1166"/>
    </location>
</feature>
<feature type="region of interest" description="Disordered" evidence="1">
    <location>
        <begin position="1469"/>
        <end position="1525"/>
    </location>
</feature>
<dbReference type="SUPFAM" id="SSF57903">
    <property type="entry name" value="FYVE/PHD zinc finger"/>
    <property type="match status" value="1"/>
</dbReference>
<feature type="compositionally biased region" description="Basic and acidic residues" evidence="1">
    <location>
        <begin position="1367"/>
        <end position="1380"/>
    </location>
</feature>
<feature type="compositionally biased region" description="Polar residues" evidence="1">
    <location>
        <begin position="265"/>
        <end position="277"/>
    </location>
</feature>
<feature type="compositionally biased region" description="Polar residues" evidence="1">
    <location>
        <begin position="818"/>
        <end position="830"/>
    </location>
</feature>
<feature type="compositionally biased region" description="Low complexity" evidence="1">
    <location>
        <begin position="831"/>
        <end position="840"/>
    </location>
</feature>
<dbReference type="InterPro" id="IPR013083">
    <property type="entry name" value="Znf_RING/FYVE/PHD"/>
</dbReference>
<feature type="compositionally biased region" description="Polar residues" evidence="1">
    <location>
        <begin position="7"/>
        <end position="28"/>
    </location>
</feature>
<feature type="compositionally biased region" description="Low complexity" evidence="1">
    <location>
        <begin position="870"/>
        <end position="891"/>
    </location>
</feature>
<dbReference type="Proteomes" id="UP001153069">
    <property type="component" value="Unassembled WGS sequence"/>
</dbReference>
<dbReference type="InterPro" id="IPR001478">
    <property type="entry name" value="PDZ"/>
</dbReference>
<dbReference type="InterPro" id="IPR036034">
    <property type="entry name" value="PDZ_sf"/>
</dbReference>
<accession>A0A9N8DW19</accession>
<evidence type="ECO:0000256" key="1">
    <source>
        <dbReference type="SAM" id="MobiDB-lite"/>
    </source>
</evidence>
<feature type="region of interest" description="Disordered" evidence="1">
    <location>
        <begin position="1294"/>
        <end position="1335"/>
    </location>
</feature>
<feature type="compositionally biased region" description="Acidic residues" evidence="1">
    <location>
        <begin position="38"/>
        <end position="50"/>
    </location>
</feature>
<feature type="compositionally biased region" description="Polar residues" evidence="1">
    <location>
        <begin position="160"/>
        <end position="172"/>
    </location>
</feature>
<dbReference type="Gene3D" id="2.30.42.10">
    <property type="match status" value="1"/>
</dbReference>
<feature type="compositionally biased region" description="Polar residues" evidence="1">
    <location>
        <begin position="1142"/>
        <end position="1152"/>
    </location>
</feature>
<feature type="compositionally biased region" description="Polar residues" evidence="1">
    <location>
        <begin position="1167"/>
        <end position="1178"/>
    </location>
</feature>
<gene>
    <name evidence="3" type="ORF">SEMRO_289_G109150.1</name>
</gene>
<dbReference type="EMBL" id="CAICTM010000288">
    <property type="protein sequence ID" value="CAB9507034.1"/>
    <property type="molecule type" value="Genomic_DNA"/>
</dbReference>
<reference evidence="3" key="1">
    <citation type="submission" date="2020-06" db="EMBL/GenBank/DDBJ databases">
        <authorList>
            <consortium name="Plant Systems Biology data submission"/>
        </authorList>
    </citation>
    <scope>NUCLEOTIDE SEQUENCE</scope>
    <source>
        <strain evidence="3">D6</strain>
    </source>
</reference>
<evidence type="ECO:0000259" key="2">
    <source>
        <dbReference type="PROSITE" id="PS50106"/>
    </source>
</evidence>
<dbReference type="InterPro" id="IPR011011">
    <property type="entry name" value="Znf_FYVE_PHD"/>
</dbReference>
<proteinExistence type="predicted"/>
<feature type="compositionally biased region" description="Basic residues" evidence="1">
    <location>
        <begin position="1490"/>
        <end position="1499"/>
    </location>
</feature>
<feature type="region of interest" description="Disordered" evidence="1">
    <location>
        <begin position="1136"/>
        <end position="1182"/>
    </location>
</feature>
<feature type="compositionally biased region" description="Basic residues" evidence="1">
    <location>
        <begin position="466"/>
        <end position="476"/>
    </location>
</feature>
<name>A0A9N8DW19_9STRA</name>
<dbReference type="SUPFAM" id="SSF50156">
    <property type="entry name" value="PDZ domain-like"/>
    <property type="match status" value="1"/>
</dbReference>
<organism evidence="3 4">
    <name type="scientific">Seminavis robusta</name>
    <dbReference type="NCBI Taxonomy" id="568900"/>
    <lineage>
        <taxon>Eukaryota</taxon>
        <taxon>Sar</taxon>
        <taxon>Stramenopiles</taxon>
        <taxon>Ochrophyta</taxon>
        <taxon>Bacillariophyta</taxon>
        <taxon>Bacillariophyceae</taxon>
        <taxon>Bacillariophycidae</taxon>
        <taxon>Naviculales</taxon>
        <taxon>Naviculaceae</taxon>
        <taxon>Seminavis</taxon>
    </lineage>
</organism>
<feature type="region of interest" description="Disordered" evidence="1">
    <location>
        <begin position="815"/>
        <end position="906"/>
    </location>
</feature>
<protein>
    <recommendedName>
        <fullName evidence="2">PDZ domain-containing protein</fullName>
    </recommendedName>
</protein>
<dbReference type="PROSITE" id="PS50106">
    <property type="entry name" value="PDZ"/>
    <property type="match status" value="1"/>
</dbReference>
<dbReference type="OrthoDB" id="49651at2759"/>
<evidence type="ECO:0000313" key="4">
    <source>
        <dbReference type="Proteomes" id="UP001153069"/>
    </source>
</evidence>
<feature type="compositionally biased region" description="Low complexity" evidence="1">
    <location>
        <begin position="188"/>
        <end position="199"/>
    </location>
</feature>
<comment type="caution">
    <text evidence="3">The sequence shown here is derived from an EMBL/GenBank/DDBJ whole genome shotgun (WGS) entry which is preliminary data.</text>
</comment>
<feature type="region of interest" description="Disordered" evidence="1">
    <location>
        <begin position="1243"/>
        <end position="1280"/>
    </location>
</feature>
<feature type="region of interest" description="Disordered" evidence="1">
    <location>
        <begin position="443"/>
        <end position="504"/>
    </location>
</feature>
<feature type="compositionally biased region" description="Basic and acidic residues" evidence="1">
    <location>
        <begin position="892"/>
        <end position="906"/>
    </location>
</feature>
<feature type="compositionally biased region" description="Low complexity" evidence="1">
    <location>
        <begin position="278"/>
        <end position="288"/>
    </location>
</feature>
<feature type="compositionally biased region" description="Acidic residues" evidence="1">
    <location>
        <begin position="1381"/>
        <end position="1396"/>
    </location>
</feature>
<feature type="compositionally biased region" description="Basic and acidic residues" evidence="1">
    <location>
        <begin position="626"/>
        <end position="644"/>
    </location>
</feature>
<feature type="region of interest" description="Disordered" evidence="1">
    <location>
        <begin position="1347"/>
        <end position="1397"/>
    </location>
</feature>
<feature type="region of interest" description="Disordered" evidence="1">
    <location>
        <begin position="597"/>
        <end position="796"/>
    </location>
</feature>
<feature type="compositionally biased region" description="Low complexity" evidence="1">
    <location>
        <begin position="705"/>
        <end position="718"/>
    </location>
</feature>
<feature type="compositionally biased region" description="Acidic residues" evidence="1">
    <location>
        <begin position="59"/>
        <end position="75"/>
    </location>
</feature>
<feature type="compositionally biased region" description="Polar residues" evidence="1">
    <location>
        <begin position="216"/>
        <end position="233"/>
    </location>
</feature>
<feature type="compositionally biased region" description="Acidic residues" evidence="1">
    <location>
        <begin position="1353"/>
        <end position="1366"/>
    </location>
</feature>
<feature type="compositionally biased region" description="Low complexity" evidence="1">
    <location>
        <begin position="752"/>
        <end position="761"/>
    </location>
</feature>
<sequence>MVDTKPSGETDTSSNISQPIGRQQTVAENQRVGGDNDGGNDEDSNDDEASVDLLKTQDEWSDQDDEEDDEEDDDFFDLKPKSSPSTNARGDGLIVASALSPPSFHDSTHKSNNAETCRAVAADSRSPATRTIDRLSEQSSQSNLLYDKTNMDRDAASVMIQLSQTESMSSAKESPHRPRCSNGRDAATKTNTATKSSTAVGAASPLPPPQPEPKTCSDSATGSPQRKQQQKTKVQFPAPNERSNVQTEQHLREKQVMTKPVQHKTAATKSQQHQQGDTTTNTASTAKAAPPFPGELTDLANYEIQHYNIAVHGRVGVIIHNTSELPADLITGAKNWRYPQIKEVNPGSIAYEHGLRTGDWFLADSKAESLGSYATIVNQAKSKKRPLIWYVARRKDDSRQQGVGTLDDEIARVVDQVVNRPEDEERLVPLIEARTVAHQNPTAGVATVPTPKGTIPKPNDIPQKPKSTKTVRRKTTNKPTKTGREGTTKANLWDSDTSSDEEDPDKIRAPLVILPNHDKVVPFCKLCKMLQQKKRKKPSSRSVHHALCPRNDFFEDSKADCILQDLITGVKLDCSACKKSYQVGKVEKGESHVASCPFHKSKVTPGAKEAKSNISRAKNASLGVTDETKGKDERTTDQKKEKTKKEPKRAKSTNPPKRGSTTAVANHATAKSSPPTIETSRQDAATSAPTLTPPNLSQQPKRHTPAAAGPAARPSPNASETAGDKRNPPPPQASQPQAPVVAKKATQVPAVAKKTTASTKKAANKKKASTTNTTTADHVVSPSNGGSACRQEHPRNEGGSAMLMCAALENPLGRNLGHSHSQPMQRQGQHAATAATAMAALHPGKLTDYPKANGTSKEVTAAHRTPTSFGVSRASTTSASASSVSGNPPSNKDQRTSREDASDKSGRNQIEWIHHENPWGPAGFQLGDVAIFTQRRGIGHHESMLPSERFVSEPFSADTNYHKTHRTPEEGYQYIRLQRDDRAQRSWGFTVRRHDFGGACLVERVDPMSPAESAVFVGMSASGISAALSVNDMLVAINEKPVGGMSVEGVNIELEVAGPTMLLVVSRYRFTEHLKDSIVEVEENVVAAIDEAFNDERSLAWVDGNGTTATQSGTPLSTMASKVLNNLLVSRPVNGTAEAATVSPSNDTSSRATEGETRDHVVESHFETPQNNDPQSEGSLEEMRQADCGDGLDTVSCYGKVGRDSVQASHDETVAISMDIDTTPPATKAYDVRKPCPLVRMETSEARDDTQGSPPKKAARFFTHLPDKQNGSKKIGDGRSTLRVPAAHAELQESFGDDMQEEDRSPSAAQDKGGKSAPLAATAEPGEKEQQTSAAQGEIAALAALPVSRPSPMDEEQQQNDSDDNKEDVAAKESACRDGIDNEEDSATDEEEDDDGNPALGCVCGDIHDKRCVVFWVQCDSCDAWYNVSRRCVGFNEEQAQKRNWSCWACCSSDEEDDEEPRDCEEARKVSLNSDSDDSDQSSSLASPKIARKQKRRRASLPTKCDPRKRLPNGTTVEVDREGSHKFGGFGQIKDSYLDEDGIWRYSVSYTIHRYTENDISAEYVMIQN</sequence>
<feature type="region of interest" description="Disordered" evidence="1">
    <location>
        <begin position="1"/>
        <end position="288"/>
    </location>
</feature>
<keyword evidence="4" id="KW-1185">Reference proteome</keyword>
<dbReference type="Gene3D" id="3.30.40.10">
    <property type="entry name" value="Zinc/RING finger domain, C3HC4 (zinc finger)"/>
    <property type="match status" value="1"/>
</dbReference>